<dbReference type="InterPro" id="IPR001173">
    <property type="entry name" value="Glyco_trans_2-like"/>
</dbReference>
<dbReference type="InterPro" id="IPR050834">
    <property type="entry name" value="Glycosyltransf_2"/>
</dbReference>
<feature type="domain" description="Glycosyltransferase 2-like" evidence="1">
    <location>
        <begin position="5"/>
        <end position="165"/>
    </location>
</feature>
<dbReference type="Gene3D" id="3.90.550.10">
    <property type="entry name" value="Spore Coat Polysaccharide Biosynthesis Protein SpsA, Chain A"/>
    <property type="match status" value="1"/>
</dbReference>
<dbReference type="Pfam" id="PF00535">
    <property type="entry name" value="Glycos_transf_2"/>
    <property type="match status" value="1"/>
</dbReference>
<dbReference type="EMBL" id="AAMT01000006">
    <property type="protein sequence ID" value="EAQ12967.1"/>
    <property type="molecule type" value="Genomic_DNA"/>
</dbReference>
<dbReference type="PANTHER" id="PTHR43685">
    <property type="entry name" value="GLYCOSYLTRANSFERASE"/>
    <property type="match status" value="1"/>
</dbReference>
<evidence type="ECO:0000259" key="1">
    <source>
        <dbReference type="Pfam" id="PF00535"/>
    </source>
</evidence>
<reference evidence="2 3" key="1">
    <citation type="journal article" date="2010" name="J. Bacteriol.">
        <title>Genome sequences of Pelagibaca bermudensis HTCC2601T and Maritimibacter alkaliphilus HTCC2654T, the type strains of two marine Roseobacter genera.</title>
        <authorList>
            <person name="Thrash J.C."/>
            <person name="Cho J.C."/>
            <person name="Ferriera S."/>
            <person name="Johnson J."/>
            <person name="Vergin K.L."/>
            <person name="Giovannoni S.J."/>
        </authorList>
    </citation>
    <scope>NUCLEOTIDE SEQUENCE [LARGE SCALE GENOMIC DNA]</scope>
    <source>
        <strain evidence="2 3">HTCC2654</strain>
    </source>
</reference>
<organism evidence="2 3">
    <name type="scientific">Maritimibacter alkaliphilus HTCC2654</name>
    <dbReference type="NCBI Taxonomy" id="314271"/>
    <lineage>
        <taxon>Bacteria</taxon>
        <taxon>Pseudomonadati</taxon>
        <taxon>Pseudomonadota</taxon>
        <taxon>Alphaproteobacteria</taxon>
        <taxon>Rhodobacterales</taxon>
        <taxon>Roseobacteraceae</taxon>
        <taxon>Maritimibacter</taxon>
    </lineage>
</organism>
<evidence type="ECO:0000313" key="3">
    <source>
        <dbReference type="Proteomes" id="UP000002931"/>
    </source>
</evidence>
<dbReference type="InterPro" id="IPR029044">
    <property type="entry name" value="Nucleotide-diphossugar_trans"/>
</dbReference>
<proteinExistence type="predicted"/>
<dbReference type="AlphaFoldDB" id="A3VF52"/>
<name>A3VF52_9RHOB</name>
<dbReference type="HOGENOM" id="CLU_025996_0_0_5"/>
<keyword evidence="3" id="KW-1185">Reference proteome</keyword>
<sequence>MPRFSIVIPVFNAEATIAETLDAIAAQTVADWEVILVDDGSTDGTAAILRERLREDSRLRAFRNPGKGPSAARNFGVSKPARGDIIAFCDADDMWEPEKLARLDRMFADPGIDAAYGQVAFFPGDRRGAMRRSTVPSGALTAEMLMGENPVCTMSNLSIRRSVFRAQGGLDETMVYNEDLDFLIRLVTRGIRIVGDPALHIRYRTDNGGLSSRLVAMRDGRRAVLARAKRSGLRPSRAQEAVFLRHLARRALRTEDGTRAALRFALEGLATHPRAFLSPVRRGLATAVAALVSPALPRPLRRALFAA</sequence>
<evidence type="ECO:0000313" key="2">
    <source>
        <dbReference type="EMBL" id="EAQ12967.1"/>
    </source>
</evidence>
<dbReference type="OrthoDB" id="5291101at2"/>
<dbReference type="SUPFAM" id="SSF53448">
    <property type="entry name" value="Nucleotide-diphospho-sugar transferases"/>
    <property type="match status" value="1"/>
</dbReference>
<protein>
    <submittedName>
        <fullName evidence="2">Glucosyltransferase</fullName>
    </submittedName>
</protein>
<dbReference type="CDD" id="cd00761">
    <property type="entry name" value="Glyco_tranf_GTA_type"/>
    <property type="match status" value="1"/>
</dbReference>
<keyword evidence="2" id="KW-0808">Transferase</keyword>
<dbReference type="eggNOG" id="COG1216">
    <property type="taxonomic scope" value="Bacteria"/>
</dbReference>
<gene>
    <name evidence="2" type="ORF">RB2654_10733</name>
</gene>
<dbReference type="RefSeq" id="WP_008331379.1">
    <property type="nucleotide sequence ID" value="NZ_CH902578.1"/>
</dbReference>
<accession>A3VF52</accession>
<dbReference type="PANTHER" id="PTHR43685:SF2">
    <property type="entry name" value="GLYCOSYLTRANSFERASE 2-LIKE DOMAIN-CONTAINING PROTEIN"/>
    <property type="match status" value="1"/>
</dbReference>
<dbReference type="STRING" id="314271.RB2654_10733"/>
<comment type="caution">
    <text evidence="2">The sequence shown here is derived from an EMBL/GenBank/DDBJ whole genome shotgun (WGS) entry which is preliminary data.</text>
</comment>
<dbReference type="Proteomes" id="UP000002931">
    <property type="component" value="Unassembled WGS sequence"/>
</dbReference>
<dbReference type="GO" id="GO:0016740">
    <property type="term" value="F:transferase activity"/>
    <property type="evidence" value="ECO:0007669"/>
    <property type="project" value="UniProtKB-KW"/>
</dbReference>